<evidence type="ECO:0000313" key="2">
    <source>
        <dbReference type="EMBL" id="EKC98594.1"/>
    </source>
</evidence>
<proteinExistence type="predicted"/>
<accession>K1V3R3</accession>
<sequence length="356" mass="39826">MTDFIDEFNSEADVLGGAHGPTLRRTTESLDPRRAISYTFNVLSLEVSGNPATARPTLESEWEDSYSAIAAALQNGAELHPGDIQRRELVITLLRAAKAYNLANAWAGLHVVEPKWTDDELKRMAVFPDMAIERIKEPYLEVLDCFVISKSLEQHEIKHLHFLAKDVEDSQSSNRDRSSHGRQTPNSFNPADVPRYDDTVNQAQYNVPASPSHILRELYETLPETGVTEAGAIEAQTIGPQALASLAKASTLEEALLMPDLSPFGSVLRLYAQDLLAATEIYTYHADLYTAGYRAAARHCRPRALPIMEDFESDKHLSLLFQSLLRVVLRATLNYRKRLEKFRGYFSSSQSCEGVE</sequence>
<reference evidence="2 3" key="1">
    <citation type="journal article" date="2012" name="Eukaryot. Cell">
        <title>Genome sequence of the Trichosporon asahii environmental strain CBS 8904.</title>
        <authorList>
            <person name="Yang R.Y."/>
            <person name="Li H.T."/>
            <person name="Zhu H."/>
            <person name="Zhou G.P."/>
            <person name="Wang M."/>
            <person name="Wang L."/>
        </authorList>
    </citation>
    <scope>NUCLEOTIDE SEQUENCE [LARGE SCALE GENOMIC DNA]</scope>
    <source>
        <strain evidence="2 3">CBS 8904</strain>
    </source>
</reference>
<feature type="region of interest" description="Disordered" evidence="1">
    <location>
        <begin position="168"/>
        <end position="195"/>
    </location>
</feature>
<keyword evidence="3" id="KW-1185">Reference proteome</keyword>
<gene>
    <name evidence="2" type="ORF">A1Q2_07086</name>
</gene>
<name>K1V3R3_TRIAC</name>
<protein>
    <submittedName>
        <fullName evidence="2">Uncharacterized protein</fullName>
    </submittedName>
</protein>
<organism evidence="2 3">
    <name type="scientific">Trichosporon asahii var. asahii (strain CBS 8904)</name>
    <name type="common">Yeast</name>
    <dbReference type="NCBI Taxonomy" id="1220162"/>
    <lineage>
        <taxon>Eukaryota</taxon>
        <taxon>Fungi</taxon>
        <taxon>Dikarya</taxon>
        <taxon>Basidiomycota</taxon>
        <taxon>Agaricomycotina</taxon>
        <taxon>Tremellomycetes</taxon>
        <taxon>Trichosporonales</taxon>
        <taxon>Trichosporonaceae</taxon>
        <taxon>Trichosporon</taxon>
    </lineage>
</organism>
<dbReference type="AlphaFoldDB" id="K1V3R3"/>
<dbReference type="Proteomes" id="UP000006757">
    <property type="component" value="Unassembled WGS sequence"/>
</dbReference>
<dbReference type="InParanoid" id="K1V3R3"/>
<evidence type="ECO:0000313" key="3">
    <source>
        <dbReference type="Proteomes" id="UP000006757"/>
    </source>
</evidence>
<evidence type="ECO:0000256" key="1">
    <source>
        <dbReference type="SAM" id="MobiDB-lite"/>
    </source>
</evidence>
<feature type="compositionally biased region" description="Basic and acidic residues" evidence="1">
    <location>
        <begin position="168"/>
        <end position="179"/>
    </location>
</feature>
<dbReference type="EMBL" id="AMBO01000386">
    <property type="protein sequence ID" value="EKC98594.1"/>
    <property type="molecule type" value="Genomic_DNA"/>
</dbReference>
<dbReference type="HOGENOM" id="CLU_778868_0_0_1"/>
<comment type="caution">
    <text evidence="2">The sequence shown here is derived from an EMBL/GenBank/DDBJ whole genome shotgun (WGS) entry which is preliminary data.</text>
</comment>